<sequence length="253" mass="28646">MNITPASIAVCNQKGGVGKSTFTVLLASYLHYIVGHDVLVVDCDYPQWSIHAQRERELSLIEHDDYHKLLLIRQFKATGRKLWPLLKCMPLEAPDEVGRLLQNGYNPRIILYDLPGTVNAEGVIRLLASLDAVFVPLKADKVVMESALSFARSLTTNLARNPALTLQSVYLFWTMIDRRERTPLYDQYEAVIRKLGLSLMTTHIPYRSKFNKELLPDNAGVGRSTLLAPERTFAREARIETLATEILTLLNIR</sequence>
<dbReference type="SUPFAM" id="SSF52540">
    <property type="entry name" value="P-loop containing nucleoside triphosphate hydrolases"/>
    <property type="match status" value="1"/>
</dbReference>
<dbReference type="InterPro" id="IPR050678">
    <property type="entry name" value="DNA_Partitioning_ATPase"/>
</dbReference>
<reference evidence="2" key="1">
    <citation type="journal article" date="2022" name="Cell">
        <title>Design, construction, and in vivo augmentation of a complex gut microbiome.</title>
        <authorList>
            <person name="Cheng A.G."/>
            <person name="Ho P.Y."/>
            <person name="Aranda-Diaz A."/>
            <person name="Jain S."/>
            <person name="Yu F.B."/>
            <person name="Meng X."/>
            <person name="Wang M."/>
            <person name="Iakiviak M."/>
            <person name="Nagashima K."/>
            <person name="Zhao A."/>
            <person name="Murugkar P."/>
            <person name="Patil A."/>
            <person name="Atabakhsh K."/>
            <person name="Weakley A."/>
            <person name="Yan J."/>
            <person name="Brumbaugh A.R."/>
            <person name="Higginbottom S."/>
            <person name="Dimas A."/>
            <person name="Shiver A.L."/>
            <person name="Deutschbauer A."/>
            <person name="Neff N."/>
            <person name="Sonnenburg J.L."/>
            <person name="Huang K.C."/>
            <person name="Fischbach M.A."/>
        </authorList>
    </citation>
    <scope>NUCLEOTIDE SEQUENCE</scope>
    <source>
        <strain evidence="2">JC50</strain>
    </source>
</reference>
<evidence type="ECO:0000259" key="1">
    <source>
        <dbReference type="Pfam" id="PF01656"/>
    </source>
</evidence>
<dbReference type="PANTHER" id="PTHR13696">
    <property type="entry name" value="P-LOOP CONTAINING NUCLEOSIDE TRIPHOSPHATE HYDROLASE"/>
    <property type="match status" value="1"/>
</dbReference>
<dbReference type="InterPro" id="IPR027417">
    <property type="entry name" value="P-loop_NTPase"/>
</dbReference>
<dbReference type="RefSeq" id="WP_019149527.1">
    <property type="nucleotide sequence ID" value="NZ_CP102252.1"/>
</dbReference>
<dbReference type="Pfam" id="PF01656">
    <property type="entry name" value="CbiA"/>
    <property type="match status" value="1"/>
</dbReference>
<accession>A0ABY5VAI4</accession>
<gene>
    <name evidence="2" type="ORF">NQ519_03090</name>
</gene>
<dbReference type="CDD" id="cd02042">
    <property type="entry name" value="ParAB_family"/>
    <property type="match status" value="1"/>
</dbReference>
<evidence type="ECO:0000313" key="3">
    <source>
        <dbReference type="Proteomes" id="UP001058267"/>
    </source>
</evidence>
<evidence type="ECO:0000313" key="2">
    <source>
        <dbReference type="EMBL" id="UWN65842.1"/>
    </source>
</evidence>
<protein>
    <submittedName>
        <fullName evidence="2">ParA family protein</fullName>
    </submittedName>
</protein>
<dbReference type="EMBL" id="CP102252">
    <property type="protein sequence ID" value="UWN65842.1"/>
    <property type="molecule type" value="Genomic_DNA"/>
</dbReference>
<name>A0ABY5VAI4_9BACT</name>
<dbReference type="Proteomes" id="UP001058267">
    <property type="component" value="Chromosome"/>
</dbReference>
<dbReference type="InterPro" id="IPR002586">
    <property type="entry name" value="CobQ/CobB/MinD/ParA_Nub-bd_dom"/>
</dbReference>
<organism evidence="2 3">
    <name type="scientific">Alistipes senegalensis JC50</name>
    <dbReference type="NCBI Taxonomy" id="1033732"/>
    <lineage>
        <taxon>Bacteria</taxon>
        <taxon>Pseudomonadati</taxon>
        <taxon>Bacteroidota</taxon>
        <taxon>Bacteroidia</taxon>
        <taxon>Bacteroidales</taxon>
        <taxon>Rikenellaceae</taxon>
        <taxon>Alistipes</taxon>
    </lineage>
</organism>
<keyword evidence="3" id="KW-1185">Reference proteome</keyword>
<feature type="domain" description="CobQ/CobB/MinD/ParA nucleotide binding" evidence="1">
    <location>
        <begin position="8"/>
        <end position="212"/>
    </location>
</feature>
<dbReference type="PANTHER" id="PTHR13696:SF52">
    <property type="entry name" value="PARA FAMILY PROTEIN CT_582"/>
    <property type="match status" value="1"/>
</dbReference>
<proteinExistence type="predicted"/>
<dbReference type="Gene3D" id="3.40.50.300">
    <property type="entry name" value="P-loop containing nucleotide triphosphate hydrolases"/>
    <property type="match status" value="1"/>
</dbReference>